<dbReference type="Pfam" id="PF05199">
    <property type="entry name" value="GMC_oxred_C"/>
    <property type="match status" value="1"/>
</dbReference>
<dbReference type="PANTHER" id="PTHR42784">
    <property type="entry name" value="PYRANOSE 2-OXIDASE"/>
    <property type="match status" value="1"/>
</dbReference>
<comment type="similarity">
    <text evidence="2">Belongs to the GMC oxidoreductase family.</text>
</comment>
<dbReference type="EMBL" id="JAPDOD010000004">
    <property type="protein sequence ID" value="MDA0160133.1"/>
    <property type="molecule type" value="Genomic_DNA"/>
</dbReference>
<dbReference type="InterPro" id="IPR036188">
    <property type="entry name" value="FAD/NAD-bd_sf"/>
</dbReference>
<gene>
    <name evidence="8" type="ORF">OM076_07660</name>
</gene>
<organism evidence="8 9">
    <name type="scientific">Solirubrobacter ginsenosidimutans</name>
    <dbReference type="NCBI Taxonomy" id="490573"/>
    <lineage>
        <taxon>Bacteria</taxon>
        <taxon>Bacillati</taxon>
        <taxon>Actinomycetota</taxon>
        <taxon>Thermoleophilia</taxon>
        <taxon>Solirubrobacterales</taxon>
        <taxon>Solirubrobacteraceae</taxon>
        <taxon>Solirubrobacter</taxon>
    </lineage>
</organism>
<dbReference type="InterPro" id="IPR007867">
    <property type="entry name" value="GMC_OxRtase_C"/>
</dbReference>
<dbReference type="PANTHER" id="PTHR42784:SF1">
    <property type="entry name" value="PYRANOSE 2-OXIDASE"/>
    <property type="match status" value="1"/>
</dbReference>
<evidence type="ECO:0000256" key="1">
    <source>
        <dbReference type="ARBA" id="ARBA00001974"/>
    </source>
</evidence>
<evidence type="ECO:0000256" key="5">
    <source>
        <dbReference type="ARBA" id="ARBA00023002"/>
    </source>
</evidence>
<sequence length="625" mass="68408">MIFPRGAAQEMDHDSAAEVLYDAVVVGSGISGAIVANELSRAGHRVLVLEAGPGEDATLKGYEDYLERFYTTAFKDNQSPYPVTHEAPMPRGTDARKIRPGHPDASAYLVQNGPFASDTTYTRVLGGTTMHWEGKTPRMIPEDFALGERFDQGVDWPLSYEQIEPYYVRAEREIGVAADVEDQSYLGLTYKPGYVFPMRGLPLSHLDKTVAKGVDGTPVELDGEQFELKVRPFPQGRNGIPNPAYDEGKGFKPVGAVSTSQVDEGERCQGNINCVPICPVQAKYNAGKTLAKALQSGRVDLLAQSVASKVVVDPDSGRVTHVEYKTYGDTEGRTTRIARGRLFVICANAIETPRLMLASGLKSSSGLMGRNLMDHAYLLSWALLPQIAGTMRGTVCTGGISDLRGGAFRRRQAAFAVDIHNDGWGWATGSPYTDLINLVDDQNQFGAGLRHELVQRISRQLLLAFMVEVLPSPSNRVSVDASFKDELGNMRPVISYNIPEYTMRGVAYARQLSRRIYQRLGAADHTFYDPSDYGYVSYEGEGYVIRGGNHLAGTHIMGSSPSTSVVDAQQRSWDHENLYLVGGGSMPSVGTSNITLTIAALCFRSARHMVEQIRKETAPLELARH</sequence>
<dbReference type="Gene3D" id="3.50.50.60">
    <property type="entry name" value="FAD/NAD(P)-binding domain"/>
    <property type="match status" value="2"/>
</dbReference>
<keyword evidence="3" id="KW-0285">Flavoprotein</keyword>
<accession>A0A9X3MUP7</accession>
<name>A0A9X3MUP7_9ACTN</name>
<dbReference type="Proteomes" id="UP001149140">
    <property type="component" value="Unassembled WGS sequence"/>
</dbReference>
<feature type="domain" description="Glucose-methanol-choline oxidoreductase C-terminal" evidence="7">
    <location>
        <begin position="471"/>
        <end position="601"/>
    </location>
</feature>
<evidence type="ECO:0000313" key="8">
    <source>
        <dbReference type="EMBL" id="MDA0160133.1"/>
    </source>
</evidence>
<keyword evidence="4" id="KW-0274">FAD</keyword>
<feature type="domain" description="Glucose-methanol-choline oxidoreductase N-terminal" evidence="6">
    <location>
        <begin position="269"/>
        <end position="376"/>
    </location>
</feature>
<dbReference type="AlphaFoldDB" id="A0A9X3MUP7"/>
<evidence type="ECO:0000256" key="4">
    <source>
        <dbReference type="ARBA" id="ARBA00022827"/>
    </source>
</evidence>
<keyword evidence="5" id="KW-0560">Oxidoreductase</keyword>
<protein>
    <submittedName>
        <fullName evidence="8">GMC family oxidoreductase</fullName>
    </submittedName>
</protein>
<dbReference type="Pfam" id="PF00732">
    <property type="entry name" value="GMC_oxred_N"/>
    <property type="match status" value="1"/>
</dbReference>
<dbReference type="GO" id="GO:0050660">
    <property type="term" value="F:flavin adenine dinucleotide binding"/>
    <property type="evidence" value="ECO:0007669"/>
    <property type="project" value="InterPro"/>
</dbReference>
<evidence type="ECO:0000256" key="3">
    <source>
        <dbReference type="ARBA" id="ARBA00022630"/>
    </source>
</evidence>
<keyword evidence="9" id="KW-1185">Reference proteome</keyword>
<dbReference type="SUPFAM" id="SSF51905">
    <property type="entry name" value="FAD/NAD(P)-binding domain"/>
    <property type="match status" value="1"/>
</dbReference>
<dbReference type="RefSeq" id="WP_372518005.1">
    <property type="nucleotide sequence ID" value="NZ_JAPDOD010000004.1"/>
</dbReference>
<dbReference type="Pfam" id="PF13450">
    <property type="entry name" value="NAD_binding_8"/>
    <property type="match status" value="1"/>
</dbReference>
<evidence type="ECO:0000256" key="2">
    <source>
        <dbReference type="ARBA" id="ARBA00010790"/>
    </source>
</evidence>
<evidence type="ECO:0000313" key="9">
    <source>
        <dbReference type="Proteomes" id="UP001149140"/>
    </source>
</evidence>
<comment type="caution">
    <text evidence="8">The sequence shown here is derived from an EMBL/GenBank/DDBJ whole genome shotgun (WGS) entry which is preliminary data.</text>
</comment>
<dbReference type="InterPro" id="IPR000172">
    <property type="entry name" value="GMC_OxRdtase_N"/>
</dbReference>
<reference evidence="8" key="1">
    <citation type="submission" date="2022-10" db="EMBL/GenBank/DDBJ databases">
        <title>The WGS of Solirubrobacter ginsenosidimutans DSM 21036.</title>
        <authorList>
            <person name="Jiang Z."/>
        </authorList>
    </citation>
    <scope>NUCLEOTIDE SEQUENCE</scope>
    <source>
        <strain evidence="8">DSM 21036</strain>
    </source>
</reference>
<proteinExistence type="inferred from homology"/>
<dbReference type="GO" id="GO:0016614">
    <property type="term" value="F:oxidoreductase activity, acting on CH-OH group of donors"/>
    <property type="evidence" value="ECO:0007669"/>
    <property type="project" value="InterPro"/>
</dbReference>
<comment type="cofactor">
    <cofactor evidence="1">
        <name>FAD</name>
        <dbReference type="ChEBI" id="CHEBI:57692"/>
    </cofactor>
</comment>
<evidence type="ECO:0000259" key="7">
    <source>
        <dbReference type="Pfam" id="PF05199"/>
    </source>
</evidence>
<evidence type="ECO:0000259" key="6">
    <source>
        <dbReference type="Pfam" id="PF00732"/>
    </source>
</evidence>
<dbReference type="InterPro" id="IPR051473">
    <property type="entry name" value="P2Ox-like"/>
</dbReference>